<dbReference type="PANTHER" id="PTHR31987:SF1">
    <property type="entry name" value="GLUTAMINASE A"/>
    <property type="match status" value="1"/>
</dbReference>
<accession>A0A0H2R7B6</accession>
<feature type="domain" description="Glutaminase A central" evidence="1">
    <location>
        <begin position="351"/>
        <end position="698"/>
    </location>
</feature>
<feature type="domain" description="Glutaminase A N-terminal" evidence="2">
    <location>
        <begin position="110"/>
        <end position="346"/>
    </location>
</feature>
<reference evidence="3 4" key="1">
    <citation type="submission" date="2015-04" db="EMBL/GenBank/DDBJ databases">
        <title>Complete genome sequence of Schizopora paradoxa KUC8140, a cosmopolitan wood degrader in East Asia.</title>
        <authorList>
            <consortium name="DOE Joint Genome Institute"/>
            <person name="Min B."/>
            <person name="Park H."/>
            <person name="Jang Y."/>
            <person name="Kim J.-J."/>
            <person name="Kim K.H."/>
            <person name="Pangilinan J."/>
            <person name="Lipzen A."/>
            <person name="Riley R."/>
            <person name="Grigoriev I.V."/>
            <person name="Spatafora J.W."/>
            <person name="Choi I.-G."/>
        </authorList>
    </citation>
    <scope>NUCLEOTIDE SEQUENCE [LARGE SCALE GENOMIC DNA]</scope>
    <source>
        <strain evidence="3 4">KUC8140</strain>
    </source>
</reference>
<proteinExistence type="predicted"/>
<dbReference type="InterPro" id="IPR052743">
    <property type="entry name" value="Glutaminase_GtaA"/>
</dbReference>
<dbReference type="EMBL" id="KQ086124">
    <property type="protein sequence ID" value="KLO07710.1"/>
    <property type="molecule type" value="Genomic_DNA"/>
</dbReference>
<name>A0A0H2R7B6_9AGAM</name>
<organism evidence="3 4">
    <name type="scientific">Schizopora paradoxa</name>
    <dbReference type="NCBI Taxonomy" id="27342"/>
    <lineage>
        <taxon>Eukaryota</taxon>
        <taxon>Fungi</taxon>
        <taxon>Dikarya</taxon>
        <taxon>Basidiomycota</taxon>
        <taxon>Agaricomycotina</taxon>
        <taxon>Agaricomycetes</taxon>
        <taxon>Hymenochaetales</taxon>
        <taxon>Schizoporaceae</taxon>
        <taxon>Schizopora</taxon>
    </lineage>
</organism>
<dbReference type="AlphaFoldDB" id="A0A0H2R7B6"/>
<sequence length="712" mass="77774">MTRKREILLNFLSTALFSFIILVAPVRVIAQQLLAPAWPLAVKNPFLNTWYQAGPNLLPLGEVWPNFWDPSITGWYCDALVDGVHYHLMGEDYFMLSKPVKQSSVRVTPTRTIIEVVAGPVNISMTFLTPITASDFTRQSLPFSYFLVTVVSADDSQHSVKFYSDISAEWATGDTSFTANSAVETDIDFVILQTSLKAPVPFAEISEHAQDSVALYAIKNGPGINYEVGEDEVVRSASLNSTAGGLQNNVDPNISSHPIDSPFDVWGISVDLGNVTSTTTSPAVWAIAVTRDPSIQFATLSGIVQLRNSYYRMNFSTPHDMVSFFLNDFENALNASIQLDLQITNDAATISTEYVDLLSLVSRQAMSALEITVSKDASGNFNASDVMIFLKDMGSVSEGGVNAVDVLYAAFPIYLYLNPDIGGHLLKPLLQSQDVPQYSQPFATQGLGTNYPNATISNLPHDSGIEQSGNMIIMLLAHLQSSGDSSLIRQHYSLIKKWADYLVQISLSPGMQCPSFSDGIFSVNQTNVALKGILGIAAMAKLSSSMGIDSDASNYESVAESYIGQWQNLSLSSDKTYLLTSFGQDASAGLIYNMYVDKLLKLDLIPQSVYDLQTTYYKSQLGRSRKASFLCSSESSSLTKFGSSILDWMFFAGAASGDEDLQRSLISLVHYYVFTPSEVTPLSTVYDPTTGISIAGSNRCSSHRSSSLLKRY</sequence>
<evidence type="ECO:0000313" key="3">
    <source>
        <dbReference type="EMBL" id="KLO07710.1"/>
    </source>
</evidence>
<evidence type="ECO:0000259" key="1">
    <source>
        <dbReference type="Pfam" id="PF16335"/>
    </source>
</evidence>
<dbReference type="STRING" id="27342.A0A0H2R7B6"/>
<evidence type="ECO:0000259" key="2">
    <source>
        <dbReference type="Pfam" id="PF17168"/>
    </source>
</evidence>
<dbReference type="SUPFAM" id="SSF48208">
    <property type="entry name" value="Six-hairpin glycosidases"/>
    <property type="match status" value="1"/>
</dbReference>
<dbReference type="InterPro" id="IPR032514">
    <property type="entry name" value="GtaA_central"/>
</dbReference>
<dbReference type="OrthoDB" id="3918848at2759"/>
<dbReference type="InterPro" id="IPR033433">
    <property type="entry name" value="GtaA_N"/>
</dbReference>
<dbReference type="InterPro" id="IPR008928">
    <property type="entry name" value="6-hairpin_glycosidase_sf"/>
</dbReference>
<evidence type="ECO:0000313" key="4">
    <source>
        <dbReference type="Proteomes" id="UP000053477"/>
    </source>
</evidence>
<evidence type="ECO:0008006" key="5">
    <source>
        <dbReference type="Google" id="ProtNLM"/>
    </source>
</evidence>
<protein>
    <recommendedName>
        <fullName evidence="5">DUF1793-domain-containing protein</fullName>
    </recommendedName>
</protein>
<dbReference type="GO" id="GO:0005975">
    <property type="term" value="P:carbohydrate metabolic process"/>
    <property type="evidence" value="ECO:0007669"/>
    <property type="project" value="InterPro"/>
</dbReference>
<dbReference type="PANTHER" id="PTHR31987">
    <property type="entry name" value="GLUTAMINASE A-RELATED"/>
    <property type="match status" value="1"/>
</dbReference>
<dbReference type="Pfam" id="PF17168">
    <property type="entry name" value="DUF5127"/>
    <property type="match status" value="1"/>
</dbReference>
<dbReference type="Pfam" id="PF16335">
    <property type="entry name" value="GtaA_6_Hairpin"/>
    <property type="match status" value="1"/>
</dbReference>
<dbReference type="InParanoid" id="A0A0H2R7B6"/>
<keyword evidence="4" id="KW-1185">Reference proteome</keyword>
<gene>
    <name evidence="3" type="ORF">SCHPADRAFT_836241</name>
</gene>
<dbReference type="Proteomes" id="UP000053477">
    <property type="component" value="Unassembled WGS sequence"/>
</dbReference>